<dbReference type="AlphaFoldDB" id="A0A699Q983"/>
<reference evidence="1" key="1">
    <citation type="journal article" date="2019" name="Sci. Rep.">
        <title>Draft genome of Tanacetum cinerariifolium, the natural source of mosquito coil.</title>
        <authorList>
            <person name="Yamashiro T."/>
            <person name="Shiraishi A."/>
            <person name="Satake H."/>
            <person name="Nakayama K."/>
        </authorList>
    </citation>
    <scope>NUCLEOTIDE SEQUENCE</scope>
</reference>
<gene>
    <name evidence="1" type="ORF">Tci_838346</name>
</gene>
<dbReference type="EMBL" id="BKCJ011010787">
    <property type="protein sequence ID" value="GFC66376.1"/>
    <property type="molecule type" value="Genomic_DNA"/>
</dbReference>
<feature type="non-terminal residue" evidence="1">
    <location>
        <position position="1"/>
    </location>
</feature>
<protein>
    <submittedName>
        <fullName evidence="1">Uncharacterized protein</fullName>
    </submittedName>
</protein>
<sequence length="89" mass="9967">NQLNDNAGIKENLEAGKVGKETVSAQQYVLLPLWSSNSQDPKNTNDDVADDAFEVIENKNDVHVSANENAKTDKKEHDEKDMVITLKWI</sequence>
<organism evidence="1">
    <name type="scientific">Tanacetum cinerariifolium</name>
    <name type="common">Dalmatian daisy</name>
    <name type="synonym">Chrysanthemum cinerariifolium</name>
    <dbReference type="NCBI Taxonomy" id="118510"/>
    <lineage>
        <taxon>Eukaryota</taxon>
        <taxon>Viridiplantae</taxon>
        <taxon>Streptophyta</taxon>
        <taxon>Embryophyta</taxon>
        <taxon>Tracheophyta</taxon>
        <taxon>Spermatophyta</taxon>
        <taxon>Magnoliopsida</taxon>
        <taxon>eudicotyledons</taxon>
        <taxon>Gunneridae</taxon>
        <taxon>Pentapetalae</taxon>
        <taxon>asterids</taxon>
        <taxon>campanulids</taxon>
        <taxon>Asterales</taxon>
        <taxon>Asteraceae</taxon>
        <taxon>Asteroideae</taxon>
        <taxon>Anthemideae</taxon>
        <taxon>Anthemidinae</taxon>
        <taxon>Tanacetum</taxon>
    </lineage>
</organism>
<proteinExistence type="predicted"/>
<name>A0A699Q983_TANCI</name>
<accession>A0A699Q983</accession>
<comment type="caution">
    <text evidence="1">The sequence shown here is derived from an EMBL/GenBank/DDBJ whole genome shotgun (WGS) entry which is preliminary data.</text>
</comment>
<evidence type="ECO:0000313" key="1">
    <source>
        <dbReference type="EMBL" id="GFC66376.1"/>
    </source>
</evidence>